<evidence type="ECO:0000256" key="11">
    <source>
        <dbReference type="SAM" id="MobiDB-lite"/>
    </source>
</evidence>
<gene>
    <name evidence="13" type="ORF">BMF94_5142</name>
</gene>
<feature type="domain" description="PX" evidence="12">
    <location>
        <begin position="83"/>
        <end position="197"/>
    </location>
</feature>
<dbReference type="InterPro" id="IPR045734">
    <property type="entry name" value="Snx8_BAR_dom"/>
</dbReference>
<accession>A0A2S5B4Z4</accession>
<feature type="region of interest" description="Disordered" evidence="11">
    <location>
        <begin position="1"/>
        <end position="44"/>
    </location>
</feature>
<dbReference type="InterPro" id="IPR028662">
    <property type="entry name" value="SNX8/Mvp1"/>
</dbReference>
<dbReference type="EMBL" id="PJQD01000072">
    <property type="protein sequence ID" value="POY71781.1"/>
    <property type="molecule type" value="Genomic_DNA"/>
</dbReference>
<dbReference type="PANTHER" id="PTHR47554:SF1">
    <property type="entry name" value="SORTING NEXIN MVP1"/>
    <property type="match status" value="1"/>
</dbReference>
<dbReference type="GO" id="GO:0016020">
    <property type="term" value="C:membrane"/>
    <property type="evidence" value="ECO:0007669"/>
    <property type="project" value="UniProtKB-SubCell"/>
</dbReference>
<dbReference type="Gene3D" id="3.30.1520.10">
    <property type="entry name" value="Phox-like domain"/>
    <property type="match status" value="1"/>
</dbReference>
<name>A0A2S5B4Z4_9BASI</name>
<evidence type="ECO:0000256" key="6">
    <source>
        <dbReference type="ARBA" id="ARBA00022448"/>
    </source>
</evidence>
<keyword evidence="7" id="KW-0963">Cytoplasm</keyword>
<evidence type="ECO:0000256" key="5">
    <source>
        <dbReference type="ARBA" id="ARBA00014268"/>
    </source>
</evidence>
<dbReference type="STRING" id="741276.A0A2S5B4Z4"/>
<dbReference type="SUPFAM" id="SSF64268">
    <property type="entry name" value="PX domain"/>
    <property type="match status" value="1"/>
</dbReference>
<keyword evidence="14" id="KW-1185">Reference proteome</keyword>
<dbReference type="GO" id="GO:0042147">
    <property type="term" value="P:retrograde transport, endosome to Golgi"/>
    <property type="evidence" value="ECO:0007669"/>
    <property type="project" value="InterPro"/>
</dbReference>
<dbReference type="InterPro" id="IPR027267">
    <property type="entry name" value="AH/BAR_dom_sf"/>
</dbReference>
<evidence type="ECO:0000256" key="4">
    <source>
        <dbReference type="ARBA" id="ARBA00010883"/>
    </source>
</evidence>
<evidence type="ECO:0000256" key="1">
    <source>
        <dbReference type="ARBA" id="ARBA00002474"/>
    </source>
</evidence>
<comment type="caution">
    <text evidence="13">The sequence shown here is derived from an EMBL/GenBank/DDBJ whole genome shotgun (WGS) entry which is preliminary data.</text>
</comment>
<dbReference type="SMART" id="SM00312">
    <property type="entry name" value="PX"/>
    <property type="match status" value="1"/>
</dbReference>
<dbReference type="InterPro" id="IPR036871">
    <property type="entry name" value="PX_dom_sf"/>
</dbReference>
<dbReference type="OrthoDB" id="10064318at2759"/>
<dbReference type="Proteomes" id="UP000237144">
    <property type="component" value="Unassembled WGS sequence"/>
</dbReference>
<dbReference type="InterPro" id="IPR001683">
    <property type="entry name" value="PX_dom"/>
</dbReference>
<dbReference type="Pfam" id="PF00787">
    <property type="entry name" value="PX"/>
    <property type="match status" value="1"/>
</dbReference>
<evidence type="ECO:0000256" key="3">
    <source>
        <dbReference type="ARBA" id="ARBA00004496"/>
    </source>
</evidence>
<keyword evidence="10" id="KW-0175">Coiled coil</keyword>
<reference evidence="13 14" key="1">
    <citation type="journal article" date="2018" name="Front. Microbiol.">
        <title>Prospects for Fungal Bioremediation of Acidic Radioactive Waste Sites: Characterization and Genome Sequence of Rhodotorula taiwanensis MD1149.</title>
        <authorList>
            <person name="Tkavc R."/>
            <person name="Matrosova V.Y."/>
            <person name="Grichenko O.E."/>
            <person name="Gostincar C."/>
            <person name="Volpe R.P."/>
            <person name="Klimenkova P."/>
            <person name="Gaidamakova E.K."/>
            <person name="Zhou C.E."/>
            <person name="Stewart B.J."/>
            <person name="Lyman M.G."/>
            <person name="Malfatti S.A."/>
            <person name="Rubinfeld B."/>
            <person name="Courtot M."/>
            <person name="Singh J."/>
            <person name="Dalgard C.L."/>
            <person name="Hamilton T."/>
            <person name="Frey K.G."/>
            <person name="Gunde-Cimerman N."/>
            <person name="Dugan L."/>
            <person name="Daly M.J."/>
        </authorList>
    </citation>
    <scope>NUCLEOTIDE SEQUENCE [LARGE SCALE GENOMIC DNA]</scope>
    <source>
        <strain evidence="13 14">MD1149</strain>
    </source>
</reference>
<keyword evidence="9" id="KW-0472">Membrane</keyword>
<dbReference type="Pfam" id="PF19566">
    <property type="entry name" value="Snx8_BAR_dom"/>
    <property type="match status" value="1"/>
</dbReference>
<sequence length="460" mass="51505">MASWGSPTNGVPPPAYGRQGSWSATDGWSNDAAPPPADPTAGYSLATDANATATSRPRAGTQASGFAEAPQVVDQADWELAPLDRVQVALKGDMQGWAFVKHHVWTIVHPDKHTSVDRRYSDFVWLMDSLTKRYPFRLLPALPPKRIQVSGHYLATDDLFLERRRRGLERALSALLAHPVVKRDALLNAFMTETRDLADYRKTQEISLAEESTSRTLTPAEIASLPSDLDSRLTSVRQKVIPLVESWTRVTSTADRLAHRRQNQGKEFASLRDAFEGAVDLAQGAWRPNEVGQSERHIRSVATLAGEVAETNETSAQRTLDTVVESLKQHREIFINLRDLFGRQVTLGGDNLEKLRRRLDANTAKLAQLRDASPRPPTFEADVEKLMAQAETDQRAIEAALKRREFIKFCMWEEVRWAWRSTSRLSRVLQDYAADEAAFGRRIHQQWTALAEALGGVPQI</sequence>
<dbReference type="GO" id="GO:0005768">
    <property type="term" value="C:endosome"/>
    <property type="evidence" value="ECO:0007669"/>
    <property type="project" value="TreeGrafter"/>
</dbReference>
<feature type="coiled-coil region" evidence="10">
    <location>
        <begin position="352"/>
        <end position="403"/>
    </location>
</feature>
<dbReference type="PANTHER" id="PTHR47554">
    <property type="entry name" value="SORTING NEXIN MVP1"/>
    <property type="match status" value="1"/>
</dbReference>
<dbReference type="GO" id="GO:0006623">
    <property type="term" value="P:protein targeting to vacuole"/>
    <property type="evidence" value="ECO:0007669"/>
    <property type="project" value="TreeGrafter"/>
</dbReference>
<dbReference type="GO" id="GO:0005829">
    <property type="term" value="C:cytosol"/>
    <property type="evidence" value="ECO:0007669"/>
    <property type="project" value="GOC"/>
</dbReference>
<evidence type="ECO:0000256" key="7">
    <source>
        <dbReference type="ARBA" id="ARBA00022490"/>
    </source>
</evidence>
<keyword evidence="6" id="KW-0813">Transport</keyword>
<dbReference type="Gene3D" id="1.20.1270.60">
    <property type="entry name" value="Arfaptin homology (AH) domain/BAR domain"/>
    <property type="match status" value="1"/>
</dbReference>
<comment type="similarity">
    <text evidence="4">Belongs to the sorting nexin family.</text>
</comment>
<evidence type="ECO:0000256" key="10">
    <source>
        <dbReference type="SAM" id="Coils"/>
    </source>
</evidence>
<evidence type="ECO:0000313" key="13">
    <source>
        <dbReference type="EMBL" id="POY71781.1"/>
    </source>
</evidence>
<comment type="subcellular location">
    <subcellularLocation>
        <location evidence="3">Cytoplasm</location>
    </subcellularLocation>
    <subcellularLocation>
        <location evidence="2">Membrane</location>
        <topology evidence="2">Peripheral membrane protein</topology>
        <orientation evidence="2">Cytoplasmic side</orientation>
    </subcellularLocation>
</comment>
<keyword evidence="8" id="KW-0653">Protein transport</keyword>
<proteinExistence type="inferred from homology"/>
<organism evidence="13 14">
    <name type="scientific">Rhodotorula taiwanensis</name>
    <dbReference type="NCBI Taxonomy" id="741276"/>
    <lineage>
        <taxon>Eukaryota</taxon>
        <taxon>Fungi</taxon>
        <taxon>Dikarya</taxon>
        <taxon>Basidiomycota</taxon>
        <taxon>Pucciniomycotina</taxon>
        <taxon>Microbotryomycetes</taxon>
        <taxon>Sporidiobolales</taxon>
        <taxon>Sporidiobolaceae</taxon>
        <taxon>Rhodotorula</taxon>
    </lineage>
</organism>
<evidence type="ECO:0000256" key="8">
    <source>
        <dbReference type="ARBA" id="ARBA00022927"/>
    </source>
</evidence>
<comment type="function">
    <text evidence="1">Required for vacuolar protein sorting.</text>
</comment>
<evidence type="ECO:0000259" key="12">
    <source>
        <dbReference type="PROSITE" id="PS50195"/>
    </source>
</evidence>
<protein>
    <recommendedName>
        <fullName evidence="5">Sorting nexin MVP1</fullName>
    </recommendedName>
</protein>
<evidence type="ECO:0000256" key="9">
    <source>
        <dbReference type="ARBA" id="ARBA00023136"/>
    </source>
</evidence>
<dbReference type="GO" id="GO:0032266">
    <property type="term" value="F:phosphatidylinositol-3-phosphate binding"/>
    <property type="evidence" value="ECO:0007669"/>
    <property type="project" value="TreeGrafter"/>
</dbReference>
<evidence type="ECO:0000313" key="14">
    <source>
        <dbReference type="Proteomes" id="UP000237144"/>
    </source>
</evidence>
<evidence type="ECO:0000256" key="2">
    <source>
        <dbReference type="ARBA" id="ARBA00004287"/>
    </source>
</evidence>
<dbReference type="AlphaFoldDB" id="A0A2S5B4Z4"/>
<dbReference type="PROSITE" id="PS50195">
    <property type="entry name" value="PX"/>
    <property type="match status" value="1"/>
</dbReference>